<feature type="transmembrane region" description="Helical" evidence="9">
    <location>
        <begin position="66"/>
        <end position="81"/>
    </location>
</feature>
<dbReference type="InterPro" id="IPR050482">
    <property type="entry name" value="Sensor_HK_TwoCompSys"/>
</dbReference>
<feature type="transmembrane region" description="Helical" evidence="9">
    <location>
        <begin position="88"/>
        <end position="117"/>
    </location>
</feature>
<evidence type="ECO:0000256" key="3">
    <source>
        <dbReference type="ARBA" id="ARBA00022553"/>
    </source>
</evidence>
<dbReference type="Pfam" id="PF02518">
    <property type="entry name" value="HATPase_c"/>
    <property type="match status" value="1"/>
</dbReference>
<dbReference type="InterPro" id="IPR003594">
    <property type="entry name" value="HATPase_dom"/>
</dbReference>
<keyword evidence="7" id="KW-0067">ATP-binding</keyword>
<dbReference type="Gene3D" id="1.20.5.1930">
    <property type="match status" value="1"/>
</dbReference>
<keyword evidence="3" id="KW-0597">Phosphoprotein</keyword>
<dbReference type="Gene3D" id="3.30.565.10">
    <property type="entry name" value="Histidine kinase-like ATPase, C-terminal domain"/>
    <property type="match status" value="1"/>
</dbReference>
<evidence type="ECO:0000256" key="7">
    <source>
        <dbReference type="ARBA" id="ARBA00022840"/>
    </source>
</evidence>
<feature type="transmembrane region" description="Helical" evidence="9">
    <location>
        <begin position="33"/>
        <end position="54"/>
    </location>
</feature>
<comment type="catalytic activity">
    <reaction evidence="1">
        <text>ATP + protein L-histidine = ADP + protein N-phospho-L-histidine.</text>
        <dbReference type="EC" id="2.7.13.3"/>
    </reaction>
</comment>
<protein>
    <recommendedName>
        <fullName evidence="2">histidine kinase</fullName>
        <ecNumber evidence="2">2.7.13.3</ecNumber>
    </recommendedName>
</protein>
<dbReference type="PANTHER" id="PTHR24421:SF10">
    <property type="entry name" value="NITRATE_NITRITE SENSOR PROTEIN NARQ"/>
    <property type="match status" value="1"/>
</dbReference>
<feature type="domain" description="Histidine kinase/HSP90-like ATPase" evidence="10">
    <location>
        <begin position="326"/>
        <end position="412"/>
    </location>
</feature>
<keyword evidence="14" id="KW-1185">Reference proteome</keyword>
<evidence type="ECO:0000256" key="8">
    <source>
        <dbReference type="ARBA" id="ARBA00023012"/>
    </source>
</evidence>
<dbReference type="Proteomes" id="UP000829069">
    <property type="component" value="Chromosome"/>
</dbReference>
<dbReference type="InterPro" id="IPR011712">
    <property type="entry name" value="Sig_transdc_His_kin_sub3_dim/P"/>
</dbReference>
<dbReference type="Pfam" id="PF07730">
    <property type="entry name" value="HisKA_3"/>
    <property type="match status" value="1"/>
</dbReference>
<gene>
    <name evidence="13" type="ORF">MNQ99_01215</name>
</gene>
<keyword evidence="8" id="KW-0902">Two-component regulatory system</keyword>
<keyword evidence="9" id="KW-0812">Transmembrane</keyword>
<dbReference type="PANTHER" id="PTHR24421">
    <property type="entry name" value="NITRATE/NITRITE SENSOR PROTEIN NARX-RELATED"/>
    <property type="match status" value="1"/>
</dbReference>
<sequence length="422" mass="44941">MTDKPSVREAAERTAAVSFTEISSKRRGPIRRYFHTHPVAMDWVLIGIHLLFGLPNAVMTAADGEWSPLLLLLAGGAALVWRRRYPLVVLAAIAMVDMLIVLLTSTGSGSFAMWFAVYTVATTQPAVRAIAAAVLAVVPMMVVMAVRMPPEIAKQIASGEVPAFVGLITGLVLILANIIAAGIGVTVRRDRLHDAELQRWAADNTKLASANERTRIAREMHDVVAHSLSVMIALSDGAAVVVRKDPERAGQVLDQLSATGRTALADMRRVLGVLRTENGVEAAPLAPAPSGDQLSGLLDGFRAAGLPLRTVMAGPPLPEDQNFRLTVFRIVQESLTNVLRYAKGVSRVDVALIRDGDAVHITVADDGRQVGTSDSLGAGQGLVGMRERAAIYGGRVASGPRSGGGWMVEATLYWPGEEDKSV</sequence>
<dbReference type="EMBL" id="CP093326">
    <property type="protein sequence ID" value="UNK46031.1"/>
    <property type="molecule type" value="Genomic_DNA"/>
</dbReference>
<feature type="domain" description="Signal transduction histidine kinase subgroup 3 dimerisation and phosphoacceptor" evidence="11">
    <location>
        <begin position="212"/>
        <end position="277"/>
    </location>
</feature>
<feature type="transmembrane region" description="Helical" evidence="9">
    <location>
        <begin position="161"/>
        <end position="183"/>
    </location>
</feature>
<proteinExistence type="predicted"/>
<accession>A0ABY3W967</accession>
<evidence type="ECO:0000313" key="13">
    <source>
        <dbReference type="EMBL" id="UNK46031.1"/>
    </source>
</evidence>
<keyword evidence="6 13" id="KW-0418">Kinase</keyword>
<keyword evidence="9" id="KW-1133">Transmembrane helix</keyword>
<dbReference type="CDD" id="cd16917">
    <property type="entry name" value="HATPase_UhpB-NarQ-NarX-like"/>
    <property type="match status" value="1"/>
</dbReference>
<feature type="domain" description="DUF7134" evidence="12">
    <location>
        <begin position="32"/>
        <end position="175"/>
    </location>
</feature>
<evidence type="ECO:0000256" key="6">
    <source>
        <dbReference type="ARBA" id="ARBA00022777"/>
    </source>
</evidence>
<keyword evidence="9" id="KW-0472">Membrane</keyword>
<keyword evidence="5" id="KW-0547">Nucleotide-binding</keyword>
<evidence type="ECO:0000259" key="12">
    <source>
        <dbReference type="Pfam" id="PF23539"/>
    </source>
</evidence>
<evidence type="ECO:0000259" key="11">
    <source>
        <dbReference type="Pfam" id="PF07730"/>
    </source>
</evidence>
<organism evidence="13 14">
    <name type="scientific">Arthrobacter sulfonylureivorans</name>
    <dbReference type="NCBI Taxonomy" id="2486855"/>
    <lineage>
        <taxon>Bacteria</taxon>
        <taxon>Bacillati</taxon>
        <taxon>Actinomycetota</taxon>
        <taxon>Actinomycetes</taxon>
        <taxon>Micrococcales</taxon>
        <taxon>Micrococcaceae</taxon>
        <taxon>Arthrobacter</taxon>
    </lineage>
</organism>
<evidence type="ECO:0000256" key="2">
    <source>
        <dbReference type="ARBA" id="ARBA00012438"/>
    </source>
</evidence>
<dbReference type="EC" id="2.7.13.3" evidence="2"/>
<evidence type="ECO:0000256" key="1">
    <source>
        <dbReference type="ARBA" id="ARBA00000085"/>
    </source>
</evidence>
<feature type="transmembrane region" description="Helical" evidence="9">
    <location>
        <begin position="129"/>
        <end position="149"/>
    </location>
</feature>
<evidence type="ECO:0000256" key="5">
    <source>
        <dbReference type="ARBA" id="ARBA00022741"/>
    </source>
</evidence>
<name>A0ABY3W967_9MICC</name>
<reference evidence="13 14" key="1">
    <citation type="submission" date="2022-03" db="EMBL/GenBank/DDBJ databases">
        <title>Isotopic signatures of nitrous oxide derived from detoxification processes.</title>
        <authorList>
            <person name="Behrendt U."/>
            <person name="Buchen C."/>
            <person name="Well R."/>
            <person name="Ulrich A."/>
            <person name="Rohe L."/>
            <person name="Kolb S."/>
            <person name="Schloter M."/>
            <person name="Horn M.A."/>
            <person name="Augustin J."/>
        </authorList>
    </citation>
    <scope>NUCLEOTIDE SEQUENCE [LARGE SCALE GENOMIC DNA]</scope>
    <source>
        <strain evidence="13 14">S4-C24</strain>
    </source>
</reference>
<evidence type="ECO:0000313" key="14">
    <source>
        <dbReference type="Proteomes" id="UP000829069"/>
    </source>
</evidence>
<evidence type="ECO:0000256" key="4">
    <source>
        <dbReference type="ARBA" id="ARBA00022679"/>
    </source>
</evidence>
<dbReference type="InterPro" id="IPR036890">
    <property type="entry name" value="HATPase_C_sf"/>
</dbReference>
<evidence type="ECO:0000259" key="10">
    <source>
        <dbReference type="Pfam" id="PF02518"/>
    </source>
</evidence>
<keyword evidence="4" id="KW-0808">Transferase</keyword>
<dbReference type="RefSeq" id="WP_241914133.1">
    <property type="nucleotide sequence ID" value="NZ_CP093326.1"/>
</dbReference>
<dbReference type="InterPro" id="IPR055558">
    <property type="entry name" value="DUF7134"/>
</dbReference>
<dbReference type="Pfam" id="PF23539">
    <property type="entry name" value="DUF7134"/>
    <property type="match status" value="1"/>
</dbReference>
<evidence type="ECO:0000256" key="9">
    <source>
        <dbReference type="SAM" id="Phobius"/>
    </source>
</evidence>
<dbReference type="SUPFAM" id="SSF55874">
    <property type="entry name" value="ATPase domain of HSP90 chaperone/DNA topoisomerase II/histidine kinase"/>
    <property type="match status" value="1"/>
</dbReference>
<dbReference type="GO" id="GO:0016301">
    <property type="term" value="F:kinase activity"/>
    <property type="evidence" value="ECO:0007669"/>
    <property type="project" value="UniProtKB-KW"/>
</dbReference>